<evidence type="ECO:0000313" key="3">
    <source>
        <dbReference type="Proteomes" id="UP000003558"/>
    </source>
</evidence>
<dbReference type="STRING" id="1027371.GOALK_002_00020"/>
<name>F9VPJ8_9ACTN</name>
<keyword evidence="1" id="KW-1133">Transmembrane helix</keyword>
<comment type="caution">
    <text evidence="2">The sequence shown here is derived from an EMBL/GenBank/DDBJ whole genome shotgun (WGS) entry which is preliminary data.</text>
</comment>
<evidence type="ECO:0000256" key="1">
    <source>
        <dbReference type="SAM" id="Phobius"/>
    </source>
</evidence>
<evidence type="ECO:0000313" key="2">
    <source>
        <dbReference type="EMBL" id="GAA10537.1"/>
    </source>
</evidence>
<proteinExistence type="predicted"/>
<keyword evidence="1" id="KW-0472">Membrane</keyword>
<dbReference type="Proteomes" id="UP000003558">
    <property type="component" value="Unassembled WGS sequence"/>
</dbReference>
<accession>F9VPJ8</accession>
<organism evidence="2 3">
    <name type="scientific">Gordonia alkanivorans NBRC 16433</name>
    <dbReference type="NCBI Taxonomy" id="1027371"/>
    <lineage>
        <taxon>Bacteria</taxon>
        <taxon>Bacillati</taxon>
        <taxon>Actinomycetota</taxon>
        <taxon>Actinomycetes</taxon>
        <taxon>Mycobacteriales</taxon>
        <taxon>Gordoniaceae</taxon>
        <taxon>Gordonia</taxon>
    </lineage>
</organism>
<keyword evidence="1" id="KW-0812">Transmembrane</keyword>
<protein>
    <submittedName>
        <fullName evidence="2">Uncharacterized protein</fullName>
    </submittedName>
</protein>
<feature type="transmembrane region" description="Helical" evidence="1">
    <location>
        <begin position="37"/>
        <end position="61"/>
    </location>
</feature>
<gene>
    <name evidence="2" type="ORF">GOALK_002_00020</name>
</gene>
<sequence length="184" mass="20118">MAYRGSLTLIAVSSGLFAVGMWLGQFDFPMSPGQALIFPWVTAAIAAYSVIALAWFAMGLLRYPCIEVSTAGLDVTGFRLKQTVKWDDVADIVPRADGKNPEIDIFLKDRARAGVEIFYRGPFSPGYMQAQRSVRVTADLFAVGAVPILDFIDYYAFNPEARAELVDGRALRRLASMGQPAVEG</sequence>
<dbReference type="AlphaFoldDB" id="F9VPJ8"/>
<dbReference type="EMBL" id="BACI01000002">
    <property type="protein sequence ID" value="GAA10537.1"/>
    <property type="molecule type" value="Genomic_DNA"/>
</dbReference>
<reference evidence="2 3" key="1">
    <citation type="submission" date="2011-05" db="EMBL/GenBank/DDBJ databases">
        <title>Whole genome shotgun sequence of Gordonia alkanivorans NBRC 16433.</title>
        <authorList>
            <person name="Hosoyama A."/>
            <person name="Nakamura S."/>
            <person name="Takarada H."/>
            <person name="Tsuchikane K."/>
            <person name="Yamazaki S."/>
            <person name="Fujita N."/>
        </authorList>
    </citation>
    <scope>NUCLEOTIDE SEQUENCE [LARGE SCALE GENOMIC DNA]</scope>
    <source>
        <strain evidence="2 3">NBRC 16433</strain>
    </source>
</reference>
<feature type="transmembrane region" description="Helical" evidence="1">
    <location>
        <begin position="7"/>
        <end position="25"/>
    </location>
</feature>